<dbReference type="InterPro" id="IPR006439">
    <property type="entry name" value="HAD-SF_hydro_IA"/>
</dbReference>
<dbReference type="EMBL" id="CP036426">
    <property type="protein sequence ID" value="QDV38191.1"/>
    <property type="molecule type" value="Genomic_DNA"/>
</dbReference>
<dbReference type="Gene3D" id="1.10.150.720">
    <property type="entry name" value="Haloacid dehalogenase-like hydrolase"/>
    <property type="match status" value="1"/>
</dbReference>
<dbReference type="InterPro" id="IPR044924">
    <property type="entry name" value="HAD-SF_hydro_IA_REG-2-like_cap"/>
</dbReference>
<dbReference type="KEGG" id="tpla:ElP_61420"/>
<protein>
    <submittedName>
        <fullName evidence="1">Flavin mononucleotide phosphatase</fullName>
    </submittedName>
</protein>
<dbReference type="AlphaFoldDB" id="A0A518HBI3"/>
<name>A0A518HBI3_9BACT</name>
<dbReference type="PANTHER" id="PTHR46649:SF4">
    <property type="entry name" value="HALOACID DEHALOGENASE-LIKE HYDROLASE (HAD) SUPERFAMILY PROTEIN"/>
    <property type="match status" value="1"/>
</dbReference>
<dbReference type="Gene3D" id="3.40.50.1000">
    <property type="entry name" value="HAD superfamily/HAD-like"/>
    <property type="match status" value="1"/>
</dbReference>
<gene>
    <name evidence="1" type="ORF">ElP_61420</name>
</gene>
<dbReference type="PRINTS" id="PR00413">
    <property type="entry name" value="HADHALOGNASE"/>
</dbReference>
<reference evidence="1 2" key="1">
    <citation type="submission" date="2019-02" db="EMBL/GenBank/DDBJ databases">
        <title>Deep-cultivation of Planctomycetes and their phenomic and genomic characterization uncovers novel biology.</title>
        <authorList>
            <person name="Wiegand S."/>
            <person name="Jogler M."/>
            <person name="Boedeker C."/>
            <person name="Pinto D."/>
            <person name="Vollmers J."/>
            <person name="Rivas-Marin E."/>
            <person name="Kohn T."/>
            <person name="Peeters S.H."/>
            <person name="Heuer A."/>
            <person name="Rast P."/>
            <person name="Oberbeckmann S."/>
            <person name="Bunk B."/>
            <person name="Jeske O."/>
            <person name="Meyerdierks A."/>
            <person name="Storesund J.E."/>
            <person name="Kallscheuer N."/>
            <person name="Luecker S."/>
            <person name="Lage O.M."/>
            <person name="Pohl T."/>
            <person name="Merkel B.J."/>
            <person name="Hornburger P."/>
            <person name="Mueller R.-W."/>
            <person name="Bruemmer F."/>
            <person name="Labrenz M."/>
            <person name="Spormann A.M."/>
            <person name="Op den Camp H."/>
            <person name="Overmann J."/>
            <person name="Amann R."/>
            <person name="Jetten M.S.M."/>
            <person name="Mascher T."/>
            <person name="Medema M.H."/>
            <person name="Devos D.P."/>
            <person name="Kaster A.-K."/>
            <person name="Ovreas L."/>
            <person name="Rohde M."/>
            <person name="Galperin M.Y."/>
            <person name="Jogler C."/>
        </authorList>
    </citation>
    <scope>NUCLEOTIDE SEQUENCE [LARGE SCALE GENOMIC DNA]</scope>
    <source>
        <strain evidence="1 2">ElP</strain>
    </source>
</reference>
<evidence type="ECO:0000313" key="2">
    <source>
        <dbReference type="Proteomes" id="UP000317835"/>
    </source>
</evidence>
<dbReference type="InterPro" id="IPR023214">
    <property type="entry name" value="HAD_sf"/>
</dbReference>
<dbReference type="InterPro" id="IPR036412">
    <property type="entry name" value="HAD-like_sf"/>
</dbReference>
<keyword evidence="2" id="KW-1185">Reference proteome</keyword>
<accession>A0A518HBI3</accession>
<dbReference type="SUPFAM" id="SSF56784">
    <property type="entry name" value="HAD-like"/>
    <property type="match status" value="1"/>
</dbReference>
<proteinExistence type="predicted"/>
<organism evidence="1 2">
    <name type="scientific">Tautonia plasticadhaerens</name>
    <dbReference type="NCBI Taxonomy" id="2527974"/>
    <lineage>
        <taxon>Bacteria</taxon>
        <taxon>Pseudomonadati</taxon>
        <taxon>Planctomycetota</taxon>
        <taxon>Planctomycetia</taxon>
        <taxon>Isosphaerales</taxon>
        <taxon>Isosphaeraceae</taxon>
        <taxon>Tautonia</taxon>
    </lineage>
</organism>
<dbReference type="SFLD" id="SFLDS00003">
    <property type="entry name" value="Haloacid_Dehalogenase"/>
    <property type="match status" value="1"/>
</dbReference>
<dbReference type="NCBIfam" id="TIGR01549">
    <property type="entry name" value="HAD-SF-IA-v1"/>
    <property type="match status" value="1"/>
</dbReference>
<evidence type="ECO:0000313" key="1">
    <source>
        <dbReference type="EMBL" id="QDV38191.1"/>
    </source>
</evidence>
<sequence>MERSGTGYEGVRAVILDAVGTLIDPAPSVAEVYAGAARRQGLEVETGEVRRRFKEHFRRDELDDLRGPMVTDESIEYRRWRRIVGGVLPGLAEPDRAFLELWEHFGRPDAWRCFDDVIPAVGLLREAGLAVRVGSNFDGRLRQVLRGLPGLEPLADSVVISSEVGYRKPHPSFYRAACDRLELPPPVVLSVGDDPENDDAGARRAGLSAALIDRSGRVGPRPGVFPDLVSLAAAVVG</sequence>
<dbReference type="OrthoDB" id="9809962at2"/>
<dbReference type="RefSeq" id="WP_145276500.1">
    <property type="nucleotide sequence ID" value="NZ_CP036426.1"/>
</dbReference>
<dbReference type="PANTHER" id="PTHR46649">
    <property type="match status" value="1"/>
</dbReference>
<dbReference type="SFLD" id="SFLDG01129">
    <property type="entry name" value="C1.5:_HAD__Beta-PGM__Phosphata"/>
    <property type="match status" value="1"/>
</dbReference>
<dbReference type="Pfam" id="PF00702">
    <property type="entry name" value="Hydrolase"/>
    <property type="match status" value="1"/>
</dbReference>
<dbReference type="Proteomes" id="UP000317835">
    <property type="component" value="Chromosome"/>
</dbReference>